<dbReference type="NCBIfam" id="TIGR02799">
    <property type="entry name" value="thio_ybgC"/>
    <property type="match status" value="1"/>
</dbReference>
<dbReference type="PANTHER" id="PTHR31793:SF37">
    <property type="entry name" value="ACYL-COA THIOESTER HYDROLASE YBGC"/>
    <property type="match status" value="1"/>
</dbReference>
<proteinExistence type="inferred from homology"/>
<evidence type="ECO:0000313" key="4">
    <source>
        <dbReference type="Proteomes" id="UP001369082"/>
    </source>
</evidence>
<dbReference type="InterPro" id="IPR050563">
    <property type="entry name" value="4-hydroxybenzoyl-CoA_TE"/>
</dbReference>
<gene>
    <name evidence="3" type="primary">ybgC</name>
    <name evidence="3" type="ORF">V6256_12125</name>
</gene>
<dbReference type="CDD" id="cd00586">
    <property type="entry name" value="4HBT"/>
    <property type="match status" value="1"/>
</dbReference>
<evidence type="ECO:0000256" key="2">
    <source>
        <dbReference type="ARBA" id="ARBA00022801"/>
    </source>
</evidence>
<dbReference type="Proteomes" id="UP001369082">
    <property type="component" value="Unassembled WGS sequence"/>
</dbReference>
<reference evidence="3 4" key="1">
    <citation type="submission" date="2024-02" db="EMBL/GenBank/DDBJ databases">
        <title>Bacteria isolated from the canopy kelp, Nereocystis luetkeana.</title>
        <authorList>
            <person name="Pfister C.A."/>
            <person name="Younker I.T."/>
            <person name="Light S.H."/>
        </authorList>
    </citation>
    <scope>NUCLEOTIDE SEQUENCE [LARGE SCALE GENOMIC DNA]</scope>
    <source>
        <strain evidence="3 4">TI.1.05</strain>
    </source>
</reference>
<dbReference type="EMBL" id="JBAKAZ010000051">
    <property type="protein sequence ID" value="MEL0630354.1"/>
    <property type="molecule type" value="Genomic_DNA"/>
</dbReference>
<dbReference type="RefSeq" id="WP_341598483.1">
    <property type="nucleotide sequence ID" value="NZ_JBAKAZ010000051.1"/>
</dbReference>
<evidence type="ECO:0000313" key="3">
    <source>
        <dbReference type="EMBL" id="MEL0630354.1"/>
    </source>
</evidence>
<evidence type="ECO:0000256" key="1">
    <source>
        <dbReference type="ARBA" id="ARBA00005953"/>
    </source>
</evidence>
<dbReference type="InterPro" id="IPR006684">
    <property type="entry name" value="YbgC/YbaW"/>
</dbReference>
<dbReference type="Gene3D" id="3.10.129.10">
    <property type="entry name" value="Hotdog Thioesterase"/>
    <property type="match status" value="1"/>
</dbReference>
<sequence>MLTSKLPIRIYYEDTDAGGVVYYANYLKFFERGRTEFLRTYNIQQDTLLEKNIAFVVKKVDADYIKPALFNQLISVETEVLTHRKVSLMFRQKVFNENRELLCQADTLIACVNLQKMKAIAIPTEIIEVITRAR</sequence>
<protein>
    <submittedName>
        <fullName evidence="3">Tol-pal system-associated acyl-CoA thioesterase</fullName>
    </submittedName>
</protein>
<comment type="similarity">
    <text evidence="1">Belongs to the 4-hydroxybenzoyl-CoA thioesterase family.</text>
</comment>
<name>A0ABU9GSQ5_9GAMM</name>
<accession>A0ABU9GSQ5</accession>
<comment type="caution">
    <text evidence="3">The sequence shown here is derived from an EMBL/GenBank/DDBJ whole genome shotgun (WGS) entry which is preliminary data.</text>
</comment>
<organism evidence="3 4">
    <name type="scientific">Psychromonas aquatilis</name>
    <dbReference type="NCBI Taxonomy" id="2005072"/>
    <lineage>
        <taxon>Bacteria</taxon>
        <taxon>Pseudomonadati</taxon>
        <taxon>Pseudomonadota</taxon>
        <taxon>Gammaproteobacteria</taxon>
        <taxon>Alteromonadales</taxon>
        <taxon>Psychromonadaceae</taxon>
        <taxon>Psychromonas</taxon>
    </lineage>
</organism>
<dbReference type="InterPro" id="IPR029069">
    <property type="entry name" value="HotDog_dom_sf"/>
</dbReference>
<dbReference type="NCBIfam" id="TIGR00051">
    <property type="entry name" value="YbgC/FadM family acyl-CoA thioesterase"/>
    <property type="match status" value="1"/>
</dbReference>
<keyword evidence="4" id="KW-1185">Reference proteome</keyword>
<keyword evidence="2" id="KW-0378">Hydrolase</keyword>
<dbReference type="Pfam" id="PF13279">
    <property type="entry name" value="4HBT_2"/>
    <property type="match status" value="1"/>
</dbReference>
<dbReference type="InterPro" id="IPR014166">
    <property type="entry name" value="Tol-Pal_acyl-CoA_thioesterase"/>
</dbReference>
<dbReference type="SUPFAM" id="SSF54637">
    <property type="entry name" value="Thioesterase/thiol ester dehydrase-isomerase"/>
    <property type="match status" value="1"/>
</dbReference>
<dbReference type="PANTHER" id="PTHR31793">
    <property type="entry name" value="4-HYDROXYBENZOYL-COA THIOESTERASE FAMILY MEMBER"/>
    <property type="match status" value="1"/>
</dbReference>
<dbReference type="PIRSF" id="PIRSF003230">
    <property type="entry name" value="YbgC"/>
    <property type="match status" value="1"/>
</dbReference>